<dbReference type="Gene3D" id="1.20.1250.20">
    <property type="entry name" value="MFS general substrate transporter like domains"/>
    <property type="match status" value="1"/>
</dbReference>
<feature type="transmembrane region" description="Helical" evidence="7">
    <location>
        <begin position="138"/>
        <end position="160"/>
    </location>
</feature>
<feature type="transmembrane region" description="Helical" evidence="7">
    <location>
        <begin position="230"/>
        <end position="248"/>
    </location>
</feature>
<dbReference type="Proteomes" id="UP000240542">
    <property type="component" value="Unassembled WGS sequence"/>
</dbReference>
<feature type="transmembrane region" description="Helical" evidence="7">
    <location>
        <begin position="303"/>
        <end position="322"/>
    </location>
</feature>
<dbReference type="Gene3D" id="1.20.1720.10">
    <property type="entry name" value="Multidrug resistance protein D"/>
    <property type="match status" value="1"/>
</dbReference>
<dbReference type="CDD" id="cd17321">
    <property type="entry name" value="MFS_MMR_MDR_like"/>
    <property type="match status" value="1"/>
</dbReference>
<evidence type="ECO:0000256" key="1">
    <source>
        <dbReference type="ARBA" id="ARBA00004651"/>
    </source>
</evidence>
<dbReference type="InterPro" id="IPR011701">
    <property type="entry name" value="MFS"/>
</dbReference>
<dbReference type="SUPFAM" id="SSF103473">
    <property type="entry name" value="MFS general substrate transporter"/>
    <property type="match status" value="1"/>
</dbReference>
<dbReference type="PROSITE" id="PS50850">
    <property type="entry name" value="MFS"/>
    <property type="match status" value="1"/>
</dbReference>
<dbReference type="InterPro" id="IPR036259">
    <property type="entry name" value="MFS_trans_sf"/>
</dbReference>
<dbReference type="InterPro" id="IPR020846">
    <property type="entry name" value="MFS_dom"/>
</dbReference>
<reference evidence="9 10" key="1">
    <citation type="submission" date="2018-03" db="EMBL/GenBank/DDBJ databases">
        <title>Genomic Encyclopedia of Archaeal and Bacterial Type Strains, Phase II (KMG-II): from individual species to whole genera.</title>
        <authorList>
            <person name="Goeker M."/>
        </authorList>
    </citation>
    <scope>NUCLEOTIDE SEQUENCE [LARGE SCALE GENOMIC DNA]</scope>
    <source>
        <strain evidence="9 10">DSM 45312</strain>
    </source>
</reference>
<feature type="transmembrane region" description="Helical" evidence="7">
    <location>
        <begin position="269"/>
        <end position="291"/>
    </location>
</feature>
<feature type="transmembrane region" description="Helical" evidence="7">
    <location>
        <begin position="80"/>
        <end position="99"/>
    </location>
</feature>
<organism evidence="9 10">
    <name type="scientific">Murinocardiopsis flavida</name>
    <dbReference type="NCBI Taxonomy" id="645275"/>
    <lineage>
        <taxon>Bacteria</taxon>
        <taxon>Bacillati</taxon>
        <taxon>Actinomycetota</taxon>
        <taxon>Actinomycetes</taxon>
        <taxon>Streptosporangiales</taxon>
        <taxon>Nocardiopsidaceae</taxon>
        <taxon>Murinocardiopsis</taxon>
    </lineage>
</organism>
<dbReference type="EMBL" id="PYGA01000012">
    <property type="protein sequence ID" value="PSK96268.1"/>
    <property type="molecule type" value="Genomic_DNA"/>
</dbReference>
<keyword evidence="10" id="KW-1185">Reference proteome</keyword>
<evidence type="ECO:0000256" key="4">
    <source>
        <dbReference type="ARBA" id="ARBA00022692"/>
    </source>
</evidence>
<feature type="transmembrane region" description="Helical" evidence="7">
    <location>
        <begin position="441"/>
        <end position="460"/>
    </location>
</feature>
<comment type="subcellular location">
    <subcellularLocation>
        <location evidence="1">Cell membrane</location>
        <topology evidence="1">Multi-pass membrane protein</topology>
    </subcellularLocation>
</comment>
<dbReference type="NCBIfam" id="TIGR00711">
    <property type="entry name" value="efflux_EmrB"/>
    <property type="match status" value="1"/>
</dbReference>
<evidence type="ECO:0000256" key="7">
    <source>
        <dbReference type="SAM" id="Phobius"/>
    </source>
</evidence>
<evidence type="ECO:0000256" key="3">
    <source>
        <dbReference type="ARBA" id="ARBA00022475"/>
    </source>
</evidence>
<feature type="transmembrane region" description="Helical" evidence="7">
    <location>
        <begin position="166"/>
        <end position="185"/>
    </location>
</feature>
<evidence type="ECO:0000259" key="8">
    <source>
        <dbReference type="PROSITE" id="PS50850"/>
    </source>
</evidence>
<feature type="domain" description="Major facilitator superfamily (MFS) profile" evidence="8">
    <location>
        <begin position="14"/>
        <end position="464"/>
    </location>
</feature>
<feature type="transmembrane region" description="Helical" evidence="7">
    <location>
        <begin position="411"/>
        <end position="429"/>
    </location>
</feature>
<dbReference type="PANTHER" id="PTHR42718">
    <property type="entry name" value="MAJOR FACILITATOR SUPERFAMILY MULTIDRUG TRANSPORTER MFSC"/>
    <property type="match status" value="1"/>
</dbReference>
<dbReference type="GO" id="GO:0005886">
    <property type="term" value="C:plasma membrane"/>
    <property type="evidence" value="ECO:0007669"/>
    <property type="project" value="UniProtKB-SubCell"/>
</dbReference>
<keyword evidence="4 7" id="KW-0812">Transmembrane</keyword>
<feature type="transmembrane region" description="Helical" evidence="7">
    <location>
        <begin position="50"/>
        <end position="68"/>
    </location>
</feature>
<dbReference type="RefSeq" id="WP_211301349.1">
    <property type="nucleotide sequence ID" value="NZ_PYGA01000012.1"/>
</dbReference>
<feature type="transmembrane region" description="Helical" evidence="7">
    <location>
        <begin position="342"/>
        <end position="361"/>
    </location>
</feature>
<evidence type="ECO:0000256" key="5">
    <source>
        <dbReference type="ARBA" id="ARBA00022989"/>
    </source>
</evidence>
<feature type="transmembrane region" description="Helical" evidence="7">
    <location>
        <begin position="105"/>
        <end position="126"/>
    </location>
</feature>
<dbReference type="GO" id="GO:0022857">
    <property type="term" value="F:transmembrane transporter activity"/>
    <property type="evidence" value="ECO:0007669"/>
    <property type="project" value="InterPro"/>
</dbReference>
<proteinExistence type="predicted"/>
<accession>A0A2P8DGD9</accession>
<sequence length="491" mass="49659">MSGIRWGSAQARWVLLATVTGSGMGFLDGSVVGVALPAIGRELHAEVSGLQWILNGYMLALASLILISGSLGDRIGRRRVFLIGTVWFAVASLACAAAPTVELLVAARVLQGVGAALLTPGSLALLEAEFAEEDRGRAIGAWSGLTGVANAIGPFVGGWLVDAGDWRFIFLLNIPLAVIVVVVAVRHVPESRDAGAGSARDLDWTAAALTVVGLGGTTYALTAAGEAGVTAPSVLVAAGLGVLALLLFGWSLRRSSRPLIPPRLFASRLFVAANLVTIGVYAGLGIMFFLLVVQLQQVLDYSAVQAGAATLPITLLMLTLSARSGDLARRFGPRAQMSIGPLAMACGLLLMLRIGPGAGYLTEVLPAVLVLGLGLAATVAPLTATALGAAGPADAGTASGVNNAISRAAQLTAVAAIPAAVGINGTSYLDPVRFSAGFHSAMLVAAAIAAVSGAVAFLLIRRPAAPPPCGSDYVCGLDSAPLRAAAEPAAD</sequence>
<feature type="transmembrane region" description="Helical" evidence="7">
    <location>
        <begin position="367"/>
        <end position="390"/>
    </location>
</feature>
<feature type="transmembrane region" description="Helical" evidence="7">
    <location>
        <begin position="206"/>
        <end position="224"/>
    </location>
</feature>
<dbReference type="InterPro" id="IPR004638">
    <property type="entry name" value="EmrB-like"/>
</dbReference>
<gene>
    <name evidence="9" type="ORF">CLV63_112151</name>
</gene>
<evidence type="ECO:0000313" key="9">
    <source>
        <dbReference type="EMBL" id="PSK96268.1"/>
    </source>
</evidence>
<keyword evidence="6 7" id="KW-0472">Membrane</keyword>
<protein>
    <submittedName>
        <fullName evidence="9">EmrB/QacA subfamily drug resistance transporter</fullName>
    </submittedName>
</protein>
<keyword evidence="5 7" id="KW-1133">Transmembrane helix</keyword>
<evidence type="ECO:0000313" key="10">
    <source>
        <dbReference type="Proteomes" id="UP000240542"/>
    </source>
</evidence>
<dbReference type="Pfam" id="PF07690">
    <property type="entry name" value="MFS_1"/>
    <property type="match status" value="1"/>
</dbReference>
<feature type="transmembrane region" description="Helical" evidence="7">
    <location>
        <begin position="12"/>
        <end position="38"/>
    </location>
</feature>
<comment type="caution">
    <text evidence="9">The sequence shown here is derived from an EMBL/GenBank/DDBJ whole genome shotgun (WGS) entry which is preliminary data.</text>
</comment>
<keyword evidence="3" id="KW-1003">Cell membrane</keyword>
<dbReference type="AlphaFoldDB" id="A0A2P8DGD9"/>
<evidence type="ECO:0000256" key="2">
    <source>
        <dbReference type="ARBA" id="ARBA00022448"/>
    </source>
</evidence>
<name>A0A2P8DGD9_9ACTN</name>
<evidence type="ECO:0000256" key="6">
    <source>
        <dbReference type="ARBA" id="ARBA00023136"/>
    </source>
</evidence>
<keyword evidence="2" id="KW-0813">Transport</keyword>
<dbReference type="PANTHER" id="PTHR42718:SF42">
    <property type="entry name" value="EXPORT PROTEIN"/>
    <property type="match status" value="1"/>
</dbReference>